<dbReference type="HOGENOM" id="CLU_181053_1_3_1"/>
<organism evidence="3 6">
    <name type="scientific">Medicago truncatula</name>
    <name type="common">Barrel medic</name>
    <name type="synonym">Medicago tribuloides</name>
    <dbReference type="NCBI Taxonomy" id="3880"/>
    <lineage>
        <taxon>Eukaryota</taxon>
        <taxon>Viridiplantae</taxon>
        <taxon>Streptophyta</taxon>
        <taxon>Embryophyta</taxon>
        <taxon>Tracheophyta</taxon>
        <taxon>Spermatophyta</taxon>
        <taxon>Magnoliopsida</taxon>
        <taxon>eudicotyledons</taxon>
        <taxon>Gunneridae</taxon>
        <taxon>Pentapetalae</taxon>
        <taxon>rosids</taxon>
        <taxon>fabids</taxon>
        <taxon>Fabales</taxon>
        <taxon>Fabaceae</taxon>
        <taxon>Papilionoideae</taxon>
        <taxon>50 kb inversion clade</taxon>
        <taxon>NPAAA clade</taxon>
        <taxon>Hologalegina</taxon>
        <taxon>IRL clade</taxon>
        <taxon>Trifolieae</taxon>
        <taxon>Medicago</taxon>
    </lineage>
</organism>
<feature type="domain" description="Late nodulin" evidence="2">
    <location>
        <begin position="1"/>
        <end position="51"/>
    </location>
</feature>
<evidence type="ECO:0000256" key="1">
    <source>
        <dbReference type="SAM" id="SignalP"/>
    </source>
</evidence>
<dbReference type="Gramene" id="rna41717">
    <property type="protein sequence ID" value="RHN47155.1"/>
    <property type="gene ID" value="gene41717"/>
</dbReference>
<dbReference type="Proteomes" id="UP000002051">
    <property type="component" value="Unassembled WGS sequence"/>
</dbReference>
<dbReference type="EMBL" id="CM001223">
    <property type="protein sequence ID" value="AES80458.1"/>
    <property type="molecule type" value="Genomic_DNA"/>
</dbReference>
<accession>G7KSG9</accession>
<evidence type="ECO:0000313" key="3">
    <source>
        <dbReference type="EMBL" id="AES80458.1"/>
    </source>
</evidence>
<feature type="signal peptide" evidence="1">
    <location>
        <begin position="1"/>
        <end position="24"/>
    </location>
</feature>
<proteinExistence type="predicted"/>
<keyword evidence="1" id="KW-0732">Signal</keyword>
<dbReference type="GO" id="GO:0046872">
    <property type="term" value="F:metal ion binding"/>
    <property type="evidence" value="ECO:0007669"/>
    <property type="project" value="InterPro"/>
</dbReference>
<dbReference type="InterPro" id="IPR009810">
    <property type="entry name" value="Nodulin_late_dom"/>
</dbReference>
<evidence type="ECO:0000313" key="6">
    <source>
        <dbReference type="Proteomes" id="UP000002051"/>
    </source>
</evidence>
<dbReference type="Proteomes" id="UP000265566">
    <property type="component" value="Chromosome 7"/>
</dbReference>
<reference evidence="7" key="4">
    <citation type="journal article" date="2018" name="Nat. Plants">
        <title>Whole-genome landscape of Medicago truncatula symbiotic genes.</title>
        <authorList>
            <person name="Pecrix Y."/>
            <person name="Staton S.E."/>
            <person name="Sallet E."/>
            <person name="Lelandais-Briere C."/>
            <person name="Moreau S."/>
            <person name="Carrere S."/>
            <person name="Blein T."/>
            <person name="Jardinaud M.F."/>
            <person name="Latrasse D."/>
            <person name="Zouine M."/>
            <person name="Zahm M."/>
            <person name="Kreplak J."/>
            <person name="Mayjonade B."/>
            <person name="Satge C."/>
            <person name="Perez M."/>
            <person name="Cauet S."/>
            <person name="Marande W."/>
            <person name="Chantry-Darmon C."/>
            <person name="Lopez-Roques C."/>
            <person name="Bouchez O."/>
            <person name="Berard A."/>
            <person name="Debelle F."/>
            <person name="Munos S."/>
            <person name="Bendahmane A."/>
            <person name="Berges H."/>
            <person name="Niebel A."/>
            <person name="Buitink J."/>
            <person name="Frugier F."/>
            <person name="Benhamed M."/>
            <person name="Crespi M."/>
            <person name="Gouzy J."/>
            <person name="Gamas P."/>
        </authorList>
    </citation>
    <scope>NUCLEOTIDE SEQUENCE [LARGE SCALE GENOMIC DNA]</scope>
    <source>
        <strain evidence="7">cv. Jemalong A17</strain>
    </source>
</reference>
<name>G7KSG9_MEDTR</name>
<gene>
    <name evidence="3" type="ordered locus">MTR_7g080850</name>
    <name evidence="4" type="ORF">MtrunA17_Chr7g0249861</name>
</gene>
<evidence type="ECO:0000313" key="5">
    <source>
        <dbReference type="EnsemblPlants" id="AES80458"/>
    </source>
</evidence>
<keyword evidence="6" id="KW-1185">Reference proteome</keyword>
<reference evidence="3 6" key="2">
    <citation type="journal article" date="2014" name="BMC Genomics">
        <title>An improved genome release (version Mt4.0) for the model legume Medicago truncatula.</title>
        <authorList>
            <person name="Tang H."/>
            <person name="Krishnakumar V."/>
            <person name="Bidwell S."/>
            <person name="Rosen B."/>
            <person name="Chan A."/>
            <person name="Zhou S."/>
            <person name="Gentzbittel L."/>
            <person name="Childs K.L."/>
            <person name="Yandell M."/>
            <person name="Gundlach H."/>
            <person name="Mayer K.F."/>
            <person name="Schwartz D.C."/>
            <person name="Town C.D."/>
        </authorList>
    </citation>
    <scope>GENOME REANNOTATION</scope>
    <source>
        <strain evidence="5 6">cv. Jemalong A17</strain>
    </source>
</reference>
<protein>
    <submittedName>
        <fullName evidence="3">Nodule Cysteine-Rich (NCR) secreted peptide</fullName>
    </submittedName>
    <submittedName>
        <fullName evidence="4">Putative Late nodulin</fullName>
    </submittedName>
</protein>
<reference evidence="5" key="3">
    <citation type="submission" date="2015-04" db="UniProtKB">
        <authorList>
            <consortium name="EnsemblPlants"/>
        </authorList>
    </citation>
    <scope>IDENTIFICATION</scope>
    <source>
        <strain evidence="5">cv. Jemalong A17</strain>
    </source>
</reference>
<dbReference type="EnsemblPlants" id="AES80458">
    <property type="protein sequence ID" value="AES80458"/>
    <property type="gene ID" value="MTR_7g080850"/>
</dbReference>
<dbReference type="Pfam" id="PF07127">
    <property type="entry name" value="Nodulin_late"/>
    <property type="match status" value="1"/>
</dbReference>
<evidence type="ECO:0000259" key="2">
    <source>
        <dbReference type="Pfam" id="PF07127"/>
    </source>
</evidence>
<dbReference type="PaxDb" id="3880-AES80458"/>
<dbReference type="EMBL" id="PSQE01000007">
    <property type="protein sequence ID" value="RHN47155.1"/>
    <property type="molecule type" value="Genomic_DNA"/>
</dbReference>
<sequence length="56" mass="6458">MAQMLMFVYTLIIFLSLFLVITNSVRIPCVTVADCPPTILPVFYECIDKFCMLHIE</sequence>
<reference evidence="4" key="5">
    <citation type="journal article" date="2018" name="Nat. Plants">
        <title>Whole-genome landscape of Medicago truncatula symbiotic genes.</title>
        <authorList>
            <person name="Pecrix Y."/>
            <person name="Gamas P."/>
            <person name="Carrere S."/>
        </authorList>
    </citation>
    <scope>NUCLEOTIDE SEQUENCE</scope>
    <source>
        <tissue evidence="4">Leaves</tissue>
    </source>
</reference>
<reference evidence="3 6" key="1">
    <citation type="journal article" date="2011" name="Nature">
        <title>The Medicago genome provides insight into the evolution of rhizobial symbioses.</title>
        <authorList>
            <person name="Young N.D."/>
            <person name="Debelle F."/>
            <person name="Oldroyd G.E."/>
            <person name="Geurts R."/>
            <person name="Cannon S.B."/>
            <person name="Udvardi M.K."/>
            <person name="Benedito V.A."/>
            <person name="Mayer K.F."/>
            <person name="Gouzy J."/>
            <person name="Schoof H."/>
            <person name="Van de Peer Y."/>
            <person name="Proost S."/>
            <person name="Cook D.R."/>
            <person name="Meyers B.C."/>
            <person name="Spannagl M."/>
            <person name="Cheung F."/>
            <person name="De Mita S."/>
            <person name="Krishnakumar V."/>
            <person name="Gundlach H."/>
            <person name="Zhou S."/>
            <person name="Mudge J."/>
            <person name="Bharti A.K."/>
            <person name="Murray J.D."/>
            <person name="Naoumkina M.A."/>
            <person name="Rosen B."/>
            <person name="Silverstein K.A."/>
            <person name="Tang H."/>
            <person name="Rombauts S."/>
            <person name="Zhao P.X."/>
            <person name="Zhou P."/>
            <person name="Barbe V."/>
            <person name="Bardou P."/>
            <person name="Bechner M."/>
            <person name="Bellec A."/>
            <person name="Berger A."/>
            <person name="Berges H."/>
            <person name="Bidwell S."/>
            <person name="Bisseling T."/>
            <person name="Choisne N."/>
            <person name="Couloux A."/>
            <person name="Denny R."/>
            <person name="Deshpande S."/>
            <person name="Dai X."/>
            <person name="Doyle J.J."/>
            <person name="Dudez A.M."/>
            <person name="Farmer A.D."/>
            <person name="Fouteau S."/>
            <person name="Franken C."/>
            <person name="Gibelin C."/>
            <person name="Gish J."/>
            <person name="Goldstein S."/>
            <person name="Gonzalez A.J."/>
            <person name="Green P.J."/>
            <person name="Hallab A."/>
            <person name="Hartog M."/>
            <person name="Hua A."/>
            <person name="Humphray S.J."/>
            <person name="Jeong D.H."/>
            <person name="Jing Y."/>
            <person name="Jocker A."/>
            <person name="Kenton S.M."/>
            <person name="Kim D.J."/>
            <person name="Klee K."/>
            <person name="Lai H."/>
            <person name="Lang C."/>
            <person name="Lin S."/>
            <person name="Macmil S.L."/>
            <person name="Magdelenat G."/>
            <person name="Matthews L."/>
            <person name="McCorrison J."/>
            <person name="Monaghan E.L."/>
            <person name="Mun J.H."/>
            <person name="Najar F.Z."/>
            <person name="Nicholson C."/>
            <person name="Noirot C."/>
            <person name="O'Bleness M."/>
            <person name="Paule C.R."/>
            <person name="Poulain J."/>
            <person name="Prion F."/>
            <person name="Qin B."/>
            <person name="Qu C."/>
            <person name="Retzel E.F."/>
            <person name="Riddle C."/>
            <person name="Sallet E."/>
            <person name="Samain S."/>
            <person name="Samson N."/>
            <person name="Sanders I."/>
            <person name="Saurat O."/>
            <person name="Scarpelli C."/>
            <person name="Schiex T."/>
            <person name="Segurens B."/>
            <person name="Severin A.J."/>
            <person name="Sherrier D.J."/>
            <person name="Shi R."/>
            <person name="Sims S."/>
            <person name="Singer S.R."/>
            <person name="Sinharoy S."/>
            <person name="Sterck L."/>
            <person name="Viollet A."/>
            <person name="Wang B.B."/>
            <person name="Wang K."/>
            <person name="Wang M."/>
            <person name="Wang X."/>
            <person name="Warfsmann J."/>
            <person name="Weissenbach J."/>
            <person name="White D.D."/>
            <person name="White J.D."/>
            <person name="Wiley G.B."/>
            <person name="Wincker P."/>
            <person name="Xing Y."/>
            <person name="Yang L."/>
            <person name="Yao Z."/>
            <person name="Ying F."/>
            <person name="Zhai J."/>
            <person name="Zhou L."/>
            <person name="Zuber A."/>
            <person name="Denarie J."/>
            <person name="Dixon R.A."/>
            <person name="May G.D."/>
            <person name="Schwartz D.C."/>
            <person name="Rogers J."/>
            <person name="Quetier F."/>
            <person name="Town C.D."/>
            <person name="Roe B.A."/>
        </authorList>
    </citation>
    <scope>NUCLEOTIDE SEQUENCE [LARGE SCALE GENOMIC DNA]</scope>
    <source>
        <strain evidence="3">A17</strain>
        <strain evidence="5 6">cv. Jemalong A17</strain>
    </source>
</reference>
<feature type="chain" id="PRO_5014573814" evidence="1">
    <location>
        <begin position="25"/>
        <end position="56"/>
    </location>
</feature>
<evidence type="ECO:0000313" key="4">
    <source>
        <dbReference type="EMBL" id="RHN47155.1"/>
    </source>
</evidence>
<evidence type="ECO:0000313" key="7">
    <source>
        <dbReference type="Proteomes" id="UP000265566"/>
    </source>
</evidence>
<dbReference type="AlphaFoldDB" id="G7KSG9"/>